<name>A0A0H3G3Z8_ZYMMA</name>
<dbReference type="Proteomes" id="UP000001494">
    <property type="component" value="Chromosome"/>
</dbReference>
<feature type="coiled-coil region" evidence="1">
    <location>
        <begin position="7"/>
        <end position="71"/>
    </location>
</feature>
<dbReference type="RefSeq" id="WP_014501113.1">
    <property type="nucleotide sequence ID" value="NC_017262.1"/>
</dbReference>
<dbReference type="AlphaFoldDB" id="A0A0H3G3Z8"/>
<organism evidence="2 3">
    <name type="scientific">Zymomonas mobilis subsp. mobilis (strain ATCC 10988 / DSM 424 / LMG 404 / NCIMB 8938 / NRRL B-806 / ZM1)</name>
    <dbReference type="NCBI Taxonomy" id="555217"/>
    <lineage>
        <taxon>Bacteria</taxon>
        <taxon>Pseudomonadati</taxon>
        <taxon>Pseudomonadota</taxon>
        <taxon>Alphaproteobacteria</taxon>
        <taxon>Sphingomonadales</taxon>
        <taxon>Zymomonadaceae</taxon>
        <taxon>Zymomonas</taxon>
    </lineage>
</organism>
<dbReference type="EMBL" id="CP002850">
    <property type="protein sequence ID" value="AEH63344.1"/>
    <property type="molecule type" value="Genomic_DNA"/>
</dbReference>
<dbReference type="OrthoDB" id="7597021at2"/>
<dbReference type="Gene3D" id="1.20.120.20">
    <property type="entry name" value="Apolipoprotein"/>
    <property type="match status" value="1"/>
</dbReference>
<evidence type="ECO:0000256" key="1">
    <source>
        <dbReference type="SAM" id="Coils"/>
    </source>
</evidence>
<evidence type="ECO:0000313" key="2">
    <source>
        <dbReference type="EMBL" id="AEH63344.1"/>
    </source>
</evidence>
<protein>
    <submittedName>
        <fullName evidence="2">Uncharacterized protein</fullName>
    </submittedName>
</protein>
<gene>
    <name evidence="2" type="ordered locus">Zmob_1529</name>
</gene>
<keyword evidence="1" id="KW-0175">Coiled coil</keyword>
<dbReference type="HOGENOM" id="CLU_1337095_0_0_5"/>
<sequence>MAENKTVANVASAANDLQKNAENQAEKATHEAKHEGHHIGQHISETASHLAEKAKSHLSEAKDFAEKEENKLHHLFQDHSPFHGKIHEIGDEGHHKAIEAVNNVAKIVDQTAELVAENLGSSYGDYMHKASKHIGKLSKSLKDKKLADITKSGHSIIRRNPVVTVGVAAALGYALYRFASHKKHKCEANHACNHQEADASSSDSSHQDS</sequence>
<dbReference type="KEGG" id="zmm:Zmob_1529"/>
<proteinExistence type="predicted"/>
<accession>A0A0H3G3Z8</accession>
<evidence type="ECO:0000313" key="3">
    <source>
        <dbReference type="Proteomes" id="UP000001494"/>
    </source>
</evidence>
<reference evidence="2 3" key="1">
    <citation type="journal article" date="2011" name="J. Bacteriol.">
        <title>Genome sequence of the ethanol-producing Zymomonas mobilis subsp. mobilis lectotype strain ATCC 10988.</title>
        <authorList>
            <person name="Pappas K.M."/>
            <person name="Kouvelis V.N."/>
            <person name="Saunders E."/>
            <person name="Brettin T.S."/>
            <person name="Bruce D."/>
            <person name="Detter C."/>
            <person name="Balakireva M."/>
            <person name="Han C.S."/>
            <person name="Savvakis G."/>
            <person name="Kyrpides N.C."/>
            <person name="Typas M.A."/>
        </authorList>
    </citation>
    <scope>NUCLEOTIDE SEQUENCE [LARGE SCALE GENOMIC DNA]</scope>
    <source>
        <strain evidence="3">ATCC 10988 / DSM 424 / CCUG 17860 / LMG 404 / NCIMB 8938 / NRRL B-806 / ZM1</strain>
    </source>
</reference>